<accession>A0ABN1GAJ4</accession>
<evidence type="ECO:0000259" key="5">
    <source>
        <dbReference type="Pfam" id="PF00155"/>
    </source>
</evidence>
<keyword evidence="3" id="KW-0808">Transferase</keyword>
<dbReference type="SUPFAM" id="SSF53383">
    <property type="entry name" value="PLP-dependent transferases"/>
    <property type="match status" value="1"/>
</dbReference>
<evidence type="ECO:0000313" key="7">
    <source>
        <dbReference type="Proteomes" id="UP001500866"/>
    </source>
</evidence>
<gene>
    <name evidence="6" type="ORF">GCM10009001_26030</name>
</gene>
<dbReference type="EMBL" id="BAAADS010000018">
    <property type="protein sequence ID" value="GAA0607501.1"/>
    <property type="molecule type" value="Genomic_DNA"/>
</dbReference>
<evidence type="ECO:0000256" key="1">
    <source>
        <dbReference type="ARBA" id="ARBA00001933"/>
    </source>
</evidence>
<comment type="caution">
    <text evidence="6">The sequence shown here is derived from an EMBL/GenBank/DDBJ whole genome shotgun (WGS) entry which is preliminary data.</text>
</comment>
<dbReference type="CDD" id="cd00609">
    <property type="entry name" value="AAT_like"/>
    <property type="match status" value="1"/>
</dbReference>
<dbReference type="Pfam" id="PF00155">
    <property type="entry name" value="Aminotran_1_2"/>
    <property type="match status" value="1"/>
</dbReference>
<evidence type="ECO:0000256" key="4">
    <source>
        <dbReference type="ARBA" id="ARBA00022898"/>
    </source>
</evidence>
<proteinExistence type="predicted"/>
<dbReference type="InterPro" id="IPR015424">
    <property type="entry name" value="PyrdxlP-dep_Trfase"/>
</dbReference>
<dbReference type="Proteomes" id="UP001500866">
    <property type="component" value="Unassembled WGS sequence"/>
</dbReference>
<dbReference type="PANTHER" id="PTHR42790:SF19">
    <property type="entry name" value="KYNURENINE_ALPHA-AMINOADIPATE AMINOTRANSFERASE, MITOCHONDRIAL"/>
    <property type="match status" value="1"/>
</dbReference>
<evidence type="ECO:0000256" key="3">
    <source>
        <dbReference type="ARBA" id="ARBA00022679"/>
    </source>
</evidence>
<keyword evidence="4" id="KW-0663">Pyridoxal phosphate</keyword>
<dbReference type="PANTHER" id="PTHR42790">
    <property type="entry name" value="AMINOTRANSFERASE"/>
    <property type="match status" value="1"/>
</dbReference>
<dbReference type="InterPro" id="IPR015421">
    <property type="entry name" value="PyrdxlP-dep_Trfase_major"/>
</dbReference>
<keyword evidence="7" id="KW-1185">Reference proteome</keyword>
<sequence length="393" mass="44962">MKMEAYFSKYIKNALQKNPPGEWMFDLPDECIRLNSGFPAPDLIPADGLKNAVDRLLEEEQDLPLHYVGSPRFDRLKEYIQQRLQEREMKDGEVLVTAGACQGIDLLARIFIDDQTLVAVESPTYMEALEVFQNYTDHFMSIPVDEYGLQTDQLEEVLAERQRNGQRLPKLLYTIPTFQNPTGTTMTTERRKHVLELADKFDFLIIEDDAYGELFFRDQAVLLKAMDRHDRVLHVGSLSKIVAPGMRIGWVNAAPEVITALAWFKKDLDHPFVQATMAAFLENNDMAERLNLLRETYREKRDVMISALKNYMPSSASWYISEGGYFVWVKLSGIDTSTLLPRALDEGVAFVPGQYFFLNEADGKEFLRLSFSYASRDDIADGVQKLANAIEKK</sequence>
<evidence type="ECO:0000313" key="6">
    <source>
        <dbReference type="EMBL" id="GAA0607501.1"/>
    </source>
</evidence>
<dbReference type="InterPro" id="IPR004839">
    <property type="entry name" value="Aminotransferase_I/II_large"/>
</dbReference>
<feature type="domain" description="Aminotransferase class I/classII large" evidence="5">
    <location>
        <begin position="60"/>
        <end position="384"/>
    </location>
</feature>
<dbReference type="Gene3D" id="3.90.1150.10">
    <property type="entry name" value="Aspartate Aminotransferase, domain 1"/>
    <property type="match status" value="1"/>
</dbReference>
<dbReference type="GO" id="GO:0008483">
    <property type="term" value="F:transaminase activity"/>
    <property type="evidence" value="ECO:0007669"/>
    <property type="project" value="UniProtKB-KW"/>
</dbReference>
<organism evidence="6 7">
    <name type="scientific">Virgibacillus siamensis</name>
    <dbReference type="NCBI Taxonomy" id="480071"/>
    <lineage>
        <taxon>Bacteria</taxon>
        <taxon>Bacillati</taxon>
        <taxon>Bacillota</taxon>
        <taxon>Bacilli</taxon>
        <taxon>Bacillales</taxon>
        <taxon>Bacillaceae</taxon>
        <taxon>Virgibacillus</taxon>
    </lineage>
</organism>
<dbReference type="Gene3D" id="3.40.640.10">
    <property type="entry name" value="Type I PLP-dependent aspartate aminotransferase-like (Major domain)"/>
    <property type="match status" value="1"/>
</dbReference>
<name>A0ABN1GAJ4_9BACI</name>
<dbReference type="RefSeq" id="WP_343813858.1">
    <property type="nucleotide sequence ID" value="NZ_BAAADS010000018.1"/>
</dbReference>
<protein>
    <submittedName>
        <fullName evidence="6">PLP-dependent aminotransferase family protein</fullName>
    </submittedName>
</protein>
<keyword evidence="2 6" id="KW-0032">Aminotransferase</keyword>
<dbReference type="InterPro" id="IPR050859">
    <property type="entry name" value="Class-I_PLP-dep_aminotransf"/>
</dbReference>
<comment type="cofactor">
    <cofactor evidence="1">
        <name>pyridoxal 5'-phosphate</name>
        <dbReference type="ChEBI" id="CHEBI:597326"/>
    </cofactor>
</comment>
<reference evidence="6 7" key="1">
    <citation type="journal article" date="2019" name="Int. J. Syst. Evol. Microbiol.">
        <title>The Global Catalogue of Microorganisms (GCM) 10K type strain sequencing project: providing services to taxonomists for standard genome sequencing and annotation.</title>
        <authorList>
            <consortium name="The Broad Institute Genomics Platform"/>
            <consortium name="The Broad Institute Genome Sequencing Center for Infectious Disease"/>
            <person name="Wu L."/>
            <person name="Ma J."/>
        </authorList>
    </citation>
    <scope>NUCLEOTIDE SEQUENCE [LARGE SCALE GENOMIC DNA]</scope>
    <source>
        <strain evidence="6 7">JCM 15395</strain>
    </source>
</reference>
<evidence type="ECO:0000256" key="2">
    <source>
        <dbReference type="ARBA" id="ARBA00022576"/>
    </source>
</evidence>
<dbReference type="InterPro" id="IPR015422">
    <property type="entry name" value="PyrdxlP-dep_Trfase_small"/>
</dbReference>